<dbReference type="PANTHER" id="PTHR41282">
    <property type="entry name" value="CONSERVED TRANSMEMBRANE PROTEIN-RELATED"/>
    <property type="match status" value="1"/>
</dbReference>
<dbReference type="RefSeq" id="WP_367780975.1">
    <property type="nucleotide sequence ID" value="NZ_JBFMIA010000150.1"/>
</dbReference>
<feature type="transmembrane region" description="Helical" evidence="1">
    <location>
        <begin position="40"/>
        <end position="57"/>
    </location>
</feature>
<sequence length="68" mass="7655">NGGALAIIFSLVVIAIAAMNLVVDFDMIERGIRNGADEKFAWYAAFGLTVTLVWLYLEILRLLSYFRE</sequence>
<reference evidence="2 3" key="1">
    <citation type="journal article" date="1979" name="Int. J. Syst. Evol. Microbiol.">
        <title>Bacillus globisporus subsp. marinus subsp. nov.</title>
        <authorList>
            <person name="Liu H."/>
        </authorList>
    </citation>
    <scope>NUCLEOTIDE SEQUENCE [LARGE SCALE GENOMIC DNA]</scope>
    <source>
        <strain evidence="2 3">DSM 1297</strain>
    </source>
</reference>
<dbReference type="PANTHER" id="PTHR41282:SF1">
    <property type="entry name" value="CONSERVED TRANSMEMBRANE PROTEIN-RELATED"/>
    <property type="match status" value="1"/>
</dbReference>
<dbReference type="Pfam" id="PF12811">
    <property type="entry name" value="BaxI_1"/>
    <property type="match status" value="1"/>
</dbReference>
<evidence type="ECO:0000256" key="1">
    <source>
        <dbReference type="SAM" id="Phobius"/>
    </source>
</evidence>
<protein>
    <submittedName>
        <fullName evidence="2">Bax inhibitor-1/YccA family protein</fullName>
    </submittedName>
</protein>
<comment type="caution">
    <text evidence="2">The sequence shown here is derived from an EMBL/GenBank/DDBJ whole genome shotgun (WGS) entry which is preliminary data.</text>
</comment>
<organism evidence="2 3">
    <name type="scientific">Jeotgalibacillus marinus</name>
    <dbReference type="NCBI Taxonomy" id="86667"/>
    <lineage>
        <taxon>Bacteria</taxon>
        <taxon>Bacillati</taxon>
        <taxon>Bacillota</taxon>
        <taxon>Bacilli</taxon>
        <taxon>Bacillales</taxon>
        <taxon>Caryophanaceae</taxon>
        <taxon>Jeotgalibacillus</taxon>
    </lineage>
</organism>
<keyword evidence="1" id="KW-1133">Transmembrane helix</keyword>
<dbReference type="InterPro" id="IPR010539">
    <property type="entry name" value="BaxI_1-like"/>
</dbReference>
<dbReference type="Proteomes" id="UP001556040">
    <property type="component" value="Unassembled WGS sequence"/>
</dbReference>
<evidence type="ECO:0000313" key="3">
    <source>
        <dbReference type="Proteomes" id="UP001556040"/>
    </source>
</evidence>
<evidence type="ECO:0000313" key="2">
    <source>
        <dbReference type="EMBL" id="MEW9503499.1"/>
    </source>
</evidence>
<gene>
    <name evidence="2" type="ORF">AB1471_17330</name>
</gene>
<feature type="non-terminal residue" evidence="2">
    <location>
        <position position="1"/>
    </location>
</feature>
<dbReference type="EMBL" id="JBFMIA010000150">
    <property type="protein sequence ID" value="MEW9503499.1"/>
    <property type="molecule type" value="Genomic_DNA"/>
</dbReference>
<keyword evidence="1" id="KW-0812">Transmembrane</keyword>
<accession>A0ABV3Q8A3</accession>
<keyword evidence="3" id="KW-1185">Reference proteome</keyword>
<proteinExistence type="predicted"/>
<feature type="transmembrane region" description="Helical" evidence="1">
    <location>
        <begin position="6"/>
        <end position="28"/>
    </location>
</feature>
<keyword evidence="1" id="KW-0472">Membrane</keyword>
<name>A0ABV3Q8A3_9BACL</name>